<feature type="transmembrane region" description="Helical" evidence="6">
    <location>
        <begin position="29"/>
        <end position="47"/>
    </location>
</feature>
<gene>
    <name evidence="7" type="ORF">J2W31_000303</name>
</gene>
<sequence>MKPSAGASFALPGARIARRLGLGALASRLYVYLSGFLAIFLMAAQVAPARFGEYSIYQSVLEVALVVGTLGSTLLFSRNAAQVPPAVTRGDLVRTLAIGLPLATVLAAVIVSAQRLPVAGMPFALIAATLAVFAFNSLRLSYSRGLGIAGLLNLESGLRSTLLVLGVAALAAFNAEIGVAQLLAINLVAFGLVGAAIGLPMNGPAPPAGKPALDLPSQAHATVYALLTFLLRKSDLLVVALFMPLGYVGAFKLAFLLAEAPSQFVQAFLVTKTPAMLNATSGDAAATATLRLARHSFLLGCVLFALLAGVLAVAAPLLKVGGEALGIFVCIAPYFLLRTYTVHHEMVLALNTPVGSLGRWALLEVALRMASYGAVIALFPGRPHYVFFAAFFSDLLLYELRMRALFGFFPLLRLLRQAH</sequence>
<feature type="transmembrane region" description="Helical" evidence="6">
    <location>
        <begin position="158"/>
        <end position="175"/>
    </location>
</feature>
<evidence type="ECO:0000313" key="7">
    <source>
        <dbReference type="EMBL" id="MDP9891207.1"/>
    </source>
</evidence>
<feature type="transmembrane region" description="Helical" evidence="6">
    <location>
        <begin position="182"/>
        <end position="201"/>
    </location>
</feature>
<evidence type="ECO:0000256" key="5">
    <source>
        <dbReference type="ARBA" id="ARBA00023136"/>
    </source>
</evidence>
<protein>
    <submittedName>
        <fullName evidence="7">O-antigen/teichoic acid export membrane protein</fullName>
    </submittedName>
</protein>
<dbReference type="PANTHER" id="PTHR30250:SF26">
    <property type="entry name" value="PSMA PROTEIN"/>
    <property type="match status" value="1"/>
</dbReference>
<keyword evidence="5 6" id="KW-0472">Membrane</keyword>
<dbReference type="PANTHER" id="PTHR30250">
    <property type="entry name" value="PST FAMILY PREDICTED COLANIC ACID TRANSPORTER"/>
    <property type="match status" value="1"/>
</dbReference>
<dbReference type="EMBL" id="JAUSRD010000001">
    <property type="protein sequence ID" value="MDP9891207.1"/>
    <property type="molecule type" value="Genomic_DNA"/>
</dbReference>
<feature type="transmembrane region" description="Helical" evidence="6">
    <location>
        <begin position="118"/>
        <end position="138"/>
    </location>
</feature>
<comment type="caution">
    <text evidence="7">The sequence shown here is derived from an EMBL/GenBank/DDBJ whole genome shotgun (WGS) entry which is preliminary data.</text>
</comment>
<organism evidence="7 8">
    <name type="scientific">Variovorax boronicumulans</name>
    <dbReference type="NCBI Taxonomy" id="436515"/>
    <lineage>
        <taxon>Bacteria</taxon>
        <taxon>Pseudomonadati</taxon>
        <taxon>Pseudomonadota</taxon>
        <taxon>Betaproteobacteria</taxon>
        <taxon>Burkholderiales</taxon>
        <taxon>Comamonadaceae</taxon>
        <taxon>Variovorax</taxon>
    </lineage>
</organism>
<feature type="transmembrane region" description="Helical" evidence="6">
    <location>
        <begin position="92"/>
        <end position="111"/>
    </location>
</feature>
<name>A0AAW8CU08_9BURK</name>
<evidence type="ECO:0000256" key="2">
    <source>
        <dbReference type="ARBA" id="ARBA00022475"/>
    </source>
</evidence>
<dbReference type="RefSeq" id="WP_307683585.1">
    <property type="nucleotide sequence ID" value="NZ_JAUSRD010000001.1"/>
</dbReference>
<comment type="subcellular location">
    <subcellularLocation>
        <location evidence="1">Cell membrane</location>
        <topology evidence="1">Multi-pass membrane protein</topology>
    </subcellularLocation>
</comment>
<feature type="transmembrane region" description="Helical" evidence="6">
    <location>
        <begin position="360"/>
        <end position="379"/>
    </location>
</feature>
<evidence type="ECO:0000313" key="8">
    <source>
        <dbReference type="Proteomes" id="UP001242045"/>
    </source>
</evidence>
<evidence type="ECO:0000256" key="4">
    <source>
        <dbReference type="ARBA" id="ARBA00022989"/>
    </source>
</evidence>
<dbReference type="GO" id="GO:0005886">
    <property type="term" value="C:plasma membrane"/>
    <property type="evidence" value="ECO:0007669"/>
    <property type="project" value="UniProtKB-SubCell"/>
</dbReference>
<reference evidence="7" key="1">
    <citation type="submission" date="2023-07" db="EMBL/GenBank/DDBJ databases">
        <title>Sorghum-associated microbial communities from plants grown in Nebraska, USA.</title>
        <authorList>
            <person name="Schachtman D."/>
        </authorList>
    </citation>
    <scope>NUCLEOTIDE SEQUENCE</scope>
    <source>
        <strain evidence="7">DS3754</strain>
    </source>
</reference>
<dbReference type="AlphaFoldDB" id="A0AAW8CU08"/>
<evidence type="ECO:0000256" key="1">
    <source>
        <dbReference type="ARBA" id="ARBA00004651"/>
    </source>
</evidence>
<evidence type="ECO:0000256" key="3">
    <source>
        <dbReference type="ARBA" id="ARBA00022692"/>
    </source>
</evidence>
<feature type="transmembrane region" description="Helical" evidence="6">
    <location>
        <begin position="324"/>
        <end position="340"/>
    </location>
</feature>
<keyword evidence="3 6" id="KW-0812">Transmembrane</keyword>
<keyword evidence="2" id="KW-1003">Cell membrane</keyword>
<dbReference type="Proteomes" id="UP001242045">
    <property type="component" value="Unassembled WGS sequence"/>
</dbReference>
<feature type="transmembrane region" description="Helical" evidence="6">
    <location>
        <begin position="236"/>
        <end position="258"/>
    </location>
</feature>
<evidence type="ECO:0000256" key="6">
    <source>
        <dbReference type="SAM" id="Phobius"/>
    </source>
</evidence>
<dbReference type="InterPro" id="IPR050833">
    <property type="entry name" value="Poly_Biosynth_Transport"/>
</dbReference>
<feature type="transmembrane region" description="Helical" evidence="6">
    <location>
        <begin position="59"/>
        <end position="80"/>
    </location>
</feature>
<feature type="transmembrane region" description="Helical" evidence="6">
    <location>
        <begin position="297"/>
        <end position="318"/>
    </location>
</feature>
<proteinExistence type="predicted"/>
<accession>A0AAW8CU08</accession>
<keyword evidence="4 6" id="KW-1133">Transmembrane helix</keyword>